<reference evidence="9 10" key="1">
    <citation type="journal article" date="2013" name="BMC Genomics">
        <title>Comparative genomics of parasitic silkworm microsporidia reveal an association between genome expansion and host adaptation.</title>
        <authorList>
            <person name="Pan G."/>
            <person name="Xu J."/>
            <person name="Li T."/>
            <person name="Xia Q."/>
            <person name="Liu S.L."/>
            <person name="Zhang G."/>
            <person name="Li S."/>
            <person name="Li C."/>
            <person name="Liu H."/>
            <person name="Yang L."/>
            <person name="Liu T."/>
            <person name="Zhang X."/>
            <person name="Wu Z."/>
            <person name="Fan W."/>
            <person name="Dang X."/>
            <person name="Xiang H."/>
            <person name="Tao M."/>
            <person name="Li Y."/>
            <person name="Hu J."/>
            <person name="Li Z."/>
            <person name="Lin L."/>
            <person name="Luo J."/>
            <person name="Geng L."/>
            <person name="Wang L."/>
            <person name="Long M."/>
            <person name="Wan Y."/>
            <person name="He N."/>
            <person name="Zhang Z."/>
            <person name="Lu C."/>
            <person name="Keeling P.J."/>
            <person name="Wang J."/>
            <person name="Xiang Z."/>
            <person name="Zhou Z."/>
        </authorList>
    </citation>
    <scope>NUCLEOTIDE SEQUENCE [LARGE SCALE GENOMIC DNA]</scope>
    <source>
        <strain evidence="10">CQ1 / CVCC 102059</strain>
    </source>
</reference>
<dbReference type="InterPro" id="IPR010920">
    <property type="entry name" value="LSM_dom_sf"/>
</dbReference>
<evidence type="ECO:0000256" key="2">
    <source>
        <dbReference type="ARBA" id="ARBA00008017"/>
    </source>
</evidence>
<feature type="transmembrane region" description="Helical" evidence="7">
    <location>
        <begin position="20"/>
        <end position="43"/>
    </location>
</feature>
<dbReference type="Proteomes" id="UP000016927">
    <property type="component" value="Unassembled WGS sequence"/>
</dbReference>
<feature type="transmembrane region" description="Helical" evidence="7">
    <location>
        <begin position="452"/>
        <end position="470"/>
    </location>
</feature>
<dbReference type="InterPro" id="IPR016688">
    <property type="entry name" value="MscS-like_plants/fungi"/>
</dbReference>
<evidence type="ECO:0000256" key="5">
    <source>
        <dbReference type="ARBA" id="ARBA00023136"/>
    </source>
</evidence>
<dbReference type="InterPro" id="IPR023408">
    <property type="entry name" value="MscS_beta-dom_sf"/>
</dbReference>
<keyword evidence="5 7" id="KW-0472">Membrane</keyword>
<dbReference type="EMBL" id="KB908934">
    <property type="protein sequence ID" value="EOB14532.1"/>
    <property type="molecule type" value="Genomic_DNA"/>
</dbReference>
<dbReference type="GO" id="GO:0008381">
    <property type="term" value="F:mechanosensitive monoatomic ion channel activity"/>
    <property type="evidence" value="ECO:0007669"/>
    <property type="project" value="TreeGrafter"/>
</dbReference>
<keyword evidence="10" id="KW-1185">Reference proteome</keyword>
<evidence type="ECO:0000256" key="6">
    <source>
        <dbReference type="SAM" id="MobiDB-lite"/>
    </source>
</evidence>
<dbReference type="HOGENOM" id="CLU_023644_0_0_1"/>
<keyword evidence="4 7" id="KW-1133">Transmembrane helix</keyword>
<gene>
    <name evidence="9" type="ORF">NBO_26g0017</name>
</gene>
<dbReference type="SUPFAM" id="SSF50182">
    <property type="entry name" value="Sm-like ribonucleoproteins"/>
    <property type="match status" value="1"/>
</dbReference>
<feature type="transmembrane region" description="Helical" evidence="7">
    <location>
        <begin position="140"/>
        <end position="162"/>
    </location>
</feature>
<dbReference type="GO" id="GO:0006820">
    <property type="term" value="P:monoatomic anion transport"/>
    <property type="evidence" value="ECO:0007669"/>
    <property type="project" value="TreeGrafter"/>
</dbReference>
<evidence type="ECO:0000256" key="7">
    <source>
        <dbReference type="SAM" id="Phobius"/>
    </source>
</evidence>
<dbReference type="OMA" id="HMKVYMQ"/>
<name>R0KWE1_NOSB1</name>
<accession>R0KWE1</accession>
<evidence type="ECO:0000313" key="9">
    <source>
        <dbReference type="EMBL" id="EOB14532.1"/>
    </source>
</evidence>
<feature type="transmembrane region" description="Helical" evidence="7">
    <location>
        <begin position="110"/>
        <end position="128"/>
    </location>
</feature>
<dbReference type="InterPro" id="IPR006685">
    <property type="entry name" value="MscS_channel_2nd"/>
</dbReference>
<protein>
    <recommendedName>
        <fullName evidence="8">Mechanosensitive ion channel MscS domain-containing protein</fullName>
    </recommendedName>
</protein>
<evidence type="ECO:0000259" key="8">
    <source>
        <dbReference type="Pfam" id="PF00924"/>
    </source>
</evidence>
<comment type="subcellular location">
    <subcellularLocation>
        <location evidence="1">Membrane</location>
        <topology evidence="1">Multi-pass membrane protein</topology>
    </subcellularLocation>
</comment>
<feature type="domain" description="Mechanosensitive ion channel MscS" evidence="8">
    <location>
        <begin position="501"/>
        <end position="567"/>
    </location>
</feature>
<evidence type="ECO:0000256" key="4">
    <source>
        <dbReference type="ARBA" id="ARBA00022989"/>
    </source>
</evidence>
<feature type="region of interest" description="Disordered" evidence="6">
    <location>
        <begin position="351"/>
        <end position="383"/>
    </location>
</feature>
<dbReference type="VEuPathDB" id="MicrosporidiaDB:NBO_26g0017"/>
<dbReference type="PANTHER" id="PTHR31618:SF1">
    <property type="entry name" value="EF-HAND DOMAIN-CONTAINING PROTEIN"/>
    <property type="match status" value="1"/>
</dbReference>
<dbReference type="Pfam" id="PF00924">
    <property type="entry name" value="MS_channel_2nd"/>
    <property type="match status" value="1"/>
</dbReference>
<evidence type="ECO:0000256" key="1">
    <source>
        <dbReference type="ARBA" id="ARBA00004141"/>
    </source>
</evidence>
<keyword evidence="3 7" id="KW-0812">Transmembrane</keyword>
<dbReference type="AlphaFoldDB" id="R0KWE1"/>
<feature type="transmembrane region" description="Helical" evidence="7">
    <location>
        <begin position="64"/>
        <end position="90"/>
    </location>
</feature>
<proteinExistence type="inferred from homology"/>
<dbReference type="OrthoDB" id="544685at2759"/>
<feature type="compositionally biased region" description="Low complexity" evidence="6">
    <location>
        <begin position="351"/>
        <end position="362"/>
    </location>
</feature>
<evidence type="ECO:0000313" key="10">
    <source>
        <dbReference type="Proteomes" id="UP000016927"/>
    </source>
</evidence>
<feature type="compositionally biased region" description="Low complexity" evidence="6">
    <location>
        <begin position="369"/>
        <end position="383"/>
    </location>
</feature>
<evidence type="ECO:0000256" key="3">
    <source>
        <dbReference type="ARBA" id="ARBA00022692"/>
    </source>
</evidence>
<dbReference type="Gene3D" id="2.30.30.60">
    <property type="match status" value="1"/>
</dbReference>
<comment type="similarity">
    <text evidence="2">Belongs to the MscS (TC 1.A.23) family.</text>
</comment>
<organism evidence="9 10">
    <name type="scientific">Nosema bombycis (strain CQ1 / CVCC 102059)</name>
    <name type="common">Microsporidian parasite</name>
    <name type="synonym">Pebrine of silkworm</name>
    <dbReference type="NCBI Taxonomy" id="578461"/>
    <lineage>
        <taxon>Eukaryota</taxon>
        <taxon>Fungi</taxon>
        <taxon>Fungi incertae sedis</taxon>
        <taxon>Microsporidia</taxon>
        <taxon>Nosematidae</taxon>
        <taxon>Nosema</taxon>
    </lineage>
</organism>
<dbReference type="PANTHER" id="PTHR31618">
    <property type="entry name" value="MECHANOSENSITIVE ION CHANNEL PROTEIN 5"/>
    <property type="match status" value="1"/>
</dbReference>
<dbReference type="GO" id="GO:0005886">
    <property type="term" value="C:plasma membrane"/>
    <property type="evidence" value="ECO:0007669"/>
    <property type="project" value="TreeGrafter"/>
</dbReference>
<sequence length="674" mass="78456">MSQTTSQNSHYFFNNKLKSIFSSRFGLIFSLSLFSFFFGLVFWSFKLEVKDKFGTRKDIDLKVLFFLLSFLIVFFIGLSLLLYHFSYFALKHSYALNSTFYYINELSEHISLSFIFLGILIIHLIYPINVCISNNRGYDLYLIDCINIGLIIILLFSFLKIWTKSISLNFNYEIYVERTLRVLIEEIMISSLKLLKYRDNQNVYSKEKDNPLCIPSNLLNQKCGFSGTEILNQYLEGNRNLLSTRRILLKEFQKLCKSKVVNYELPLDGERINRIDEIEAEKMYEDLCDKGGGRMGGGGGYQRENAYREGGYQREGYQREGYGQNTYSTGTPYLSIPYLNTNTLNTPNLNNTPLGNTPPYNNAPHNLATTSSQSSHNTHTPSHNTPLVTLRLLAPFLLKDPSYINKISDLIKIPLDLDLKKDHFFLILNRITREKFYLLRNLIQMNQAIDRVSFVFKIMILILGGIMLYIKISKEFAATATIISAVFGTQFISHSFSSNAINSMIFLFFIHPYDIGDRVFIEIDSKIENLVVSELNVFSTVFFRWDGTCVYIPNALLSSKLICNIRRSNIMGESHKIQINTRTNQEKLNKLKSCIEDYVKKNPDKFTEYIMLNYEFIENSNKLHMKIYMQYKENWQDYGGYLNNKTEFISFLNRTLHTLEIEYNLPPQRVIIRE</sequence>